<evidence type="ECO:0000313" key="2">
    <source>
        <dbReference type="EMBL" id="KAK4010394.1"/>
    </source>
</evidence>
<feature type="chain" id="PRO_5046772224" evidence="1">
    <location>
        <begin position="18"/>
        <end position="252"/>
    </location>
</feature>
<keyword evidence="1" id="KW-0732">Signal</keyword>
<organism evidence="2 3">
    <name type="scientific">Daphnia magna</name>
    <dbReference type="NCBI Taxonomy" id="35525"/>
    <lineage>
        <taxon>Eukaryota</taxon>
        <taxon>Metazoa</taxon>
        <taxon>Ecdysozoa</taxon>
        <taxon>Arthropoda</taxon>
        <taxon>Crustacea</taxon>
        <taxon>Branchiopoda</taxon>
        <taxon>Diplostraca</taxon>
        <taxon>Cladocera</taxon>
        <taxon>Anomopoda</taxon>
        <taxon>Daphniidae</taxon>
        <taxon>Daphnia</taxon>
    </lineage>
</organism>
<name>A0ABQ9ZBW0_9CRUS</name>
<dbReference type="Proteomes" id="UP001234178">
    <property type="component" value="Unassembled WGS sequence"/>
</dbReference>
<proteinExistence type="predicted"/>
<dbReference type="EMBL" id="JAOYFB010000003">
    <property type="protein sequence ID" value="KAK4010394.1"/>
    <property type="molecule type" value="Genomic_DNA"/>
</dbReference>
<keyword evidence="3" id="KW-1185">Reference proteome</keyword>
<evidence type="ECO:0000256" key="1">
    <source>
        <dbReference type="SAM" id="SignalP"/>
    </source>
</evidence>
<sequence length="252" mass="27795">MKPTLIFLTMCVALSQQQFYHRRMMMGYPWMSPFAQYSMFNDYDNSPFVGDYNNVQGRVKGYKPLHQDVSMEREEMGQNRFLLNSGSSSIGNPLLKTVTFTITSTCTALSVTTCVAMTNLSPNPVACAGRRRRFAEYNDEQGDDIAAQYPIVPSEVRIVMPTAEPSTGLTRNSRDFPFGISSSMDDDGDSNGVATIGTQNRGKRFFQQIWNGFATGVTVTTWSVVSNTFTSTLVIPGVSTVLPCLPAGYGIC</sequence>
<feature type="signal peptide" evidence="1">
    <location>
        <begin position="1"/>
        <end position="17"/>
    </location>
</feature>
<reference evidence="2 3" key="1">
    <citation type="journal article" date="2023" name="Nucleic Acids Res.">
        <title>The hologenome of Daphnia magna reveals possible DNA methylation and microbiome-mediated evolution of the host genome.</title>
        <authorList>
            <person name="Chaturvedi A."/>
            <person name="Li X."/>
            <person name="Dhandapani V."/>
            <person name="Marshall H."/>
            <person name="Kissane S."/>
            <person name="Cuenca-Cambronero M."/>
            <person name="Asole G."/>
            <person name="Calvet F."/>
            <person name="Ruiz-Romero M."/>
            <person name="Marangio P."/>
            <person name="Guigo R."/>
            <person name="Rago D."/>
            <person name="Mirbahai L."/>
            <person name="Eastwood N."/>
            <person name="Colbourne J.K."/>
            <person name="Zhou J."/>
            <person name="Mallon E."/>
            <person name="Orsini L."/>
        </authorList>
    </citation>
    <scope>NUCLEOTIDE SEQUENCE [LARGE SCALE GENOMIC DNA]</scope>
    <source>
        <strain evidence="2">LRV0_1</strain>
    </source>
</reference>
<accession>A0ABQ9ZBW0</accession>
<gene>
    <name evidence="2" type="ORF">OUZ56_019537</name>
</gene>
<evidence type="ECO:0000313" key="3">
    <source>
        <dbReference type="Proteomes" id="UP001234178"/>
    </source>
</evidence>
<comment type="caution">
    <text evidence="2">The sequence shown here is derived from an EMBL/GenBank/DDBJ whole genome shotgun (WGS) entry which is preliminary data.</text>
</comment>
<protein>
    <submittedName>
        <fullName evidence="2">Uncharacterized protein</fullName>
    </submittedName>
</protein>